<dbReference type="InterPro" id="IPR051678">
    <property type="entry name" value="AGP_Transferase"/>
</dbReference>
<reference evidence="1" key="1">
    <citation type="submission" date="2021-05" db="EMBL/GenBank/DDBJ databases">
        <authorList>
            <person name="Khan N."/>
        </authorList>
    </citation>
    <scope>NUCLEOTIDE SEQUENCE</scope>
</reference>
<organism evidence="1 2">
    <name type="scientific">Fusarium equiseti</name>
    <name type="common">Fusarium scirpi</name>
    <dbReference type="NCBI Taxonomy" id="61235"/>
    <lineage>
        <taxon>Eukaryota</taxon>
        <taxon>Fungi</taxon>
        <taxon>Dikarya</taxon>
        <taxon>Ascomycota</taxon>
        <taxon>Pezizomycotina</taxon>
        <taxon>Sordariomycetes</taxon>
        <taxon>Hypocreomycetidae</taxon>
        <taxon>Hypocreales</taxon>
        <taxon>Nectriaceae</taxon>
        <taxon>Fusarium</taxon>
        <taxon>Fusarium incarnatum-equiseti species complex</taxon>
    </lineage>
</organism>
<proteinExistence type="predicted"/>
<dbReference type="EMBL" id="CAJSTJ010000128">
    <property type="protein sequence ID" value="CAG7559102.1"/>
    <property type="molecule type" value="Genomic_DNA"/>
</dbReference>
<dbReference type="PANTHER" id="PTHR21310">
    <property type="entry name" value="AMINOGLYCOSIDE PHOSPHOTRANSFERASE-RELATED-RELATED"/>
    <property type="match status" value="1"/>
</dbReference>
<accession>A0A8J2NCT7</accession>
<dbReference type="AlphaFoldDB" id="A0A8J2NCT7"/>
<evidence type="ECO:0008006" key="3">
    <source>
        <dbReference type="Google" id="ProtNLM"/>
    </source>
</evidence>
<sequence length="319" mass="36111">MSESIPTKFLYVRDAAELPGPLPTLSEIHNSPDSQLSPRRTSVSSLGGVAVVSGIYFVKYGENVTEYEGNALLFVEKHLQIGAPRLYAMYRDETSGCFYLIMEYIQGVNLESIWSTLFTESKVSVAMQLKDVFDQMRSLKPPDNFIGGIDGGILRDSPFETEDPDPRINGPFKSSDEVGQALALALQSFWEENGRGHSVWLPRFFTQQLGTALKDHPARFTHTDLHMRNVVVERVLKPSMSGNAEVDGEEAEQDYEYRVKGLVDWESAGWYPAYWEYASALARGHEQNDWPDYVGKMLQPYPLELSMIFLVLQDLQLMY</sequence>
<gene>
    <name evidence="1" type="ORF">FEQUK3_LOCUS4799</name>
</gene>
<name>A0A8J2NCT7_FUSEQ</name>
<dbReference type="PANTHER" id="PTHR21310:SF48">
    <property type="entry name" value="AMINOGLYCOSIDE PHOSPHOTRANSFERASE DOMAIN-CONTAINING PROTEIN"/>
    <property type="match status" value="1"/>
</dbReference>
<dbReference type="Proteomes" id="UP000693738">
    <property type="component" value="Unassembled WGS sequence"/>
</dbReference>
<evidence type="ECO:0000313" key="2">
    <source>
        <dbReference type="Proteomes" id="UP000693738"/>
    </source>
</evidence>
<protein>
    <recommendedName>
        <fullName evidence="3">Aminoglycoside phosphotransferase domain-containing protein</fullName>
    </recommendedName>
</protein>
<comment type="caution">
    <text evidence="1">The sequence shown here is derived from an EMBL/GenBank/DDBJ whole genome shotgun (WGS) entry which is preliminary data.</text>
</comment>
<evidence type="ECO:0000313" key="1">
    <source>
        <dbReference type="EMBL" id="CAG7559102.1"/>
    </source>
</evidence>